<organism evidence="7 8">
    <name type="scientific">Marinimicrococcus flavescens</name>
    <dbReference type="NCBI Taxonomy" id="3031815"/>
    <lineage>
        <taxon>Bacteria</taxon>
        <taxon>Pseudomonadati</taxon>
        <taxon>Pseudomonadota</taxon>
        <taxon>Alphaproteobacteria</taxon>
        <taxon>Geminicoccales</taxon>
        <taxon>Geminicoccaceae</taxon>
        <taxon>Marinimicrococcus</taxon>
    </lineage>
</organism>
<dbReference type="PANTHER" id="PTHR11985:SF15">
    <property type="entry name" value="GLYCEROL-3-PHOSPHATE DEHYDROGENASE, MITOCHONDRIAL"/>
    <property type="match status" value="1"/>
</dbReference>
<dbReference type="PANTHER" id="PTHR11985">
    <property type="entry name" value="GLYCEROL-3-PHOSPHATE DEHYDROGENASE"/>
    <property type="match status" value="1"/>
</dbReference>
<evidence type="ECO:0000313" key="8">
    <source>
        <dbReference type="Proteomes" id="UP001301140"/>
    </source>
</evidence>
<evidence type="ECO:0000256" key="2">
    <source>
        <dbReference type="ARBA" id="ARBA00007330"/>
    </source>
</evidence>
<evidence type="ECO:0000256" key="1">
    <source>
        <dbReference type="ARBA" id="ARBA00001974"/>
    </source>
</evidence>
<reference evidence="7 8" key="1">
    <citation type="submission" date="2023-03" db="EMBL/GenBank/DDBJ databases">
        <title>YIM 152171 draft genome.</title>
        <authorList>
            <person name="Yang Z."/>
        </authorList>
    </citation>
    <scope>NUCLEOTIDE SEQUENCE [LARGE SCALE GENOMIC DNA]</scope>
    <source>
        <strain evidence="7 8">YIM 152171</strain>
    </source>
</reference>
<keyword evidence="8" id="KW-1185">Reference proteome</keyword>
<accession>A0AAP4D5P2</accession>
<comment type="similarity">
    <text evidence="2">Belongs to the FAD-dependent glycerol-3-phosphate dehydrogenase family.</text>
</comment>
<feature type="domain" description="FAD dependent oxidoreductase" evidence="6">
    <location>
        <begin position="5"/>
        <end position="378"/>
    </location>
</feature>
<dbReference type="GO" id="GO:0004368">
    <property type="term" value="F:glycerol-3-phosphate dehydrogenase (quinone) activity"/>
    <property type="evidence" value="ECO:0007669"/>
    <property type="project" value="InterPro"/>
</dbReference>
<dbReference type="InterPro" id="IPR000447">
    <property type="entry name" value="G3P_DH_FAD-dep"/>
</dbReference>
<keyword evidence="4" id="KW-0274">FAD</keyword>
<sequence length="391" mass="41392">MAGFDVVVVGGGVLGLCTAAEAARSGRRTLLVERGAELAGETSAAWFRLLHGGLRYLQRLDLVRHRKSIAARAHWLRRYPALIEPLPCLMPLYGRGLKRPLPFRGAFALDALLALDRNRGVPAGRHLPRGRVLSPAETRERFPGVKPGGLQGAALWHDAVVRNDRALIAALAEEAVAAGVEIRTGTSIDRLAVDSGRVRGVAAACGWHEAADAVVLAAGPWSRSLAARFDRDLAELFRPSLAFNLLLDRPPPADAGLAVQASRPDAPVLFVYPLDGGTYAGTWHLPWPGAVARPVPDDASIAAFLADLNDALPGLGAGLRHVRRVMAGLLPAARDGSADLADRPVLIEHAAHGGPKGLISAVDVKFTTAPMLAARIVASLARQQEAPARGR</sequence>
<evidence type="ECO:0000313" key="7">
    <source>
        <dbReference type="EMBL" id="MDF1587018.1"/>
    </source>
</evidence>
<keyword evidence="3" id="KW-0285">Flavoprotein</keyword>
<dbReference type="Pfam" id="PF01266">
    <property type="entry name" value="DAO"/>
    <property type="match status" value="1"/>
</dbReference>
<dbReference type="Gene3D" id="3.50.50.60">
    <property type="entry name" value="FAD/NAD(P)-binding domain"/>
    <property type="match status" value="1"/>
</dbReference>
<gene>
    <name evidence="7" type="ORF">PZ740_11575</name>
</gene>
<dbReference type="SUPFAM" id="SSF51905">
    <property type="entry name" value="FAD/NAD(P)-binding domain"/>
    <property type="match status" value="1"/>
</dbReference>
<evidence type="ECO:0000256" key="4">
    <source>
        <dbReference type="ARBA" id="ARBA00022827"/>
    </source>
</evidence>
<dbReference type="GO" id="GO:0006072">
    <property type="term" value="P:glycerol-3-phosphate metabolic process"/>
    <property type="evidence" value="ECO:0007669"/>
    <property type="project" value="InterPro"/>
</dbReference>
<evidence type="ECO:0000259" key="6">
    <source>
        <dbReference type="Pfam" id="PF01266"/>
    </source>
</evidence>
<evidence type="ECO:0000256" key="5">
    <source>
        <dbReference type="ARBA" id="ARBA00023002"/>
    </source>
</evidence>
<dbReference type="Gene3D" id="3.30.9.10">
    <property type="entry name" value="D-Amino Acid Oxidase, subunit A, domain 2"/>
    <property type="match status" value="1"/>
</dbReference>
<keyword evidence="5" id="KW-0560">Oxidoreductase</keyword>
<dbReference type="InterPro" id="IPR036188">
    <property type="entry name" value="FAD/NAD-bd_sf"/>
</dbReference>
<comment type="cofactor">
    <cofactor evidence="1">
        <name>FAD</name>
        <dbReference type="ChEBI" id="CHEBI:57692"/>
    </cofactor>
</comment>
<dbReference type="InterPro" id="IPR006076">
    <property type="entry name" value="FAD-dep_OxRdtase"/>
</dbReference>
<proteinExistence type="inferred from homology"/>
<protein>
    <submittedName>
        <fullName evidence="7">FAD-dependent oxidoreductase</fullName>
    </submittedName>
</protein>
<evidence type="ECO:0000256" key="3">
    <source>
        <dbReference type="ARBA" id="ARBA00022630"/>
    </source>
</evidence>
<comment type="caution">
    <text evidence="7">The sequence shown here is derived from an EMBL/GenBank/DDBJ whole genome shotgun (WGS) entry which is preliminary data.</text>
</comment>
<dbReference type="RefSeq" id="WP_327789441.1">
    <property type="nucleotide sequence ID" value="NZ_JARGEQ010000104.1"/>
</dbReference>
<dbReference type="EMBL" id="JARGEQ010000104">
    <property type="protein sequence ID" value="MDF1587018.1"/>
    <property type="molecule type" value="Genomic_DNA"/>
</dbReference>
<name>A0AAP4D5P2_9PROT</name>
<dbReference type="AlphaFoldDB" id="A0AAP4D5P2"/>
<dbReference type="Proteomes" id="UP001301140">
    <property type="component" value="Unassembled WGS sequence"/>
</dbReference>